<accession>X1MD41</accession>
<reference evidence="1" key="1">
    <citation type="journal article" date="2014" name="Front. Microbiol.">
        <title>High frequency of phylogenetically diverse reductive dehalogenase-homologous genes in deep subseafloor sedimentary metagenomes.</title>
        <authorList>
            <person name="Kawai M."/>
            <person name="Futagami T."/>
            <person name="Toyoda A."/>
            <person name="Takaki Y."/>
            <person name="Nishi S."/>
            <person name="Hori S."/>
            <person name="Arai W."/>
            <person name="Tsubouchi T."/>
            <person name="Morono Y."/>
            <person name="Uchiyama I."/>
            <person name="Ito T."/>
            <person name="Fujiyama A."/>
            <person name="Inagaki F."/>
            <person name="Takami H."/>
        </authorList>
    </citation>
    <scope>NUCLEOTIDE SEQUENCE</scope>
    <source>
        <strain evidence="1">Expedition CK06-06</strain>
    </source>
</reference>
<dbReference type="EMBL" id="BARV01010767">
    <property type="protein sequence ID" value="GAI15981.1"/>
    <property type="molecule type" value="Genomic_DNA"/>
</dbReference>
<feature type="non-terminal residue" evidence="1">
    <location>
        <position position="1"/>
    </location>
</feature>
<sequence length="144" mass="16370">FGGDRMSTTMIQICVLVEDATEYSQADITYVEKKRWVDEIAVPGGELWILDNLIMVAESKAIPSSYGKFDFYVDDILITTVNGPTSSTYQAFEHRQTPPTNMIMLKEGSYDCSLEMKVNSNAGKTAYIKNFKMYLTFKRYQGEI</sequence>
<protein>
    <submittedName>
        <fullName evidence="1">Uncharacterized protein</fullName>
    </submittedName>
</protein>
<dbReference type="AlphaFoldDB" id="X1MD41"/>
<organism evidence="1">
    <name type="scientific">marine sediment metagenome</name>
    <dbReference type="NCBI Taxonomy" id="412755"/>
    <lineage>
        <taxon>unclassified sequences</taxon>
        <taxon>metagenomes</taxon>
        <taxon>ecological metagenomes</taxon>
    </lineage>
</organism>
<comment type="caution">
    <text evidence="1">The sequence shown here is derived from an EMBL/GenBank/DDBJ whole genome shotgun (WGS) entry which is preliminary data.</text>
</comment>
<evidence type="ECO:0000313" key="1">
    <source>
        <dbReference type="EMBL" id="GAI15981.1"/>
    </source>
</evidence>
<proteinExistence type="predicted"/>
<name>X1MD41_9ZZZZ</name>
<gene>
    <name evidence="1" type="ORF">S06H3_20715</name>
</gene>